<dbReference type="EMBL" id="CP095049">
    <property type="protein sequence ID" value="UOQ53223.1"/>
    <property type="molecule type" value="Genomic_DNA"/>
</dbReference>
<keyword evidence="2" id="KW-1185">Reference proteome</keyword>
<protein>
    <recommendedName>
        <fullName evidence="3">Zinc ribbon domain-containing protein</fullName>
    </recommendedName>
</protein>
<evidence type="ECO:0000313" key="1">
    <source>
        <dbReference type="EMBL" id="UOQ53223.1"/>
    </source>
</evidence>
<name>A0ABY4FB32_9BACT</name>
<proteinExistence type="predicted"/>
<gene>
    <name evidence="1" type="ORF">MUN80_00330</name>
</gene>
<dbReference type="RefSeq" id="WP_244718168.1">
    <property type="nucleotide sequence ID" value="NZ_CP095049.1"/>
</dbReference>
<accession>A0ABY4FB32</accession>
<evidence type="ECO:0000313" key="2">
    <source>
        <dbReference type="Proteomes" id="UP000831785"/>
    </source>
</evidence>
<sequence length="117" mass="13555">MDQETVSYILTYHWHLLSEQEKLILQHLLTTEKLMAVTAASVRQRMQILSARKGWLITDKQLLERLADGPDAFRYNTAVTVFNAHGREKLLNLCPRCGLLARTPQARQCRHCGNDWH</sequence>
<organism evidence="1 2">
    <name type="scientific">Hymenobacter cellulosivorans</name>
    <dbReference type="NCBI Taxonomy" id="2932249"/>
    <lineage>
        <taxon>Bacteria</taxon>
        <taxon>Pseudomonadati</taxon>
        <taxon>Bacteroidota</taxon>
        <taxon>Cytophagia</taxon>
        <taxon>Cytophagales</taxon>
        <taxon>Hymenobacteraceae</taxon>
        <taxon>Hymenobacter</taxon>
    </lineage>
</organism>
<reference evidence="1 2" key="1">
    <citation type="submission" date="2022-04" db="EMBL/GenBank/DDBJ databases">
        <title>Hymenobacter sp. isolated from the air.</title>
        <authorList>
            <person name="Won M."/>
            <person name="Lee C.-M."/>
            <person name="Woen H.-Y."/>
            <person name="Kwon S.-W."/>
        </authorList>
    </citation>
    <scope>NUCLEOTIDE SEQUENCE [LARGE SCALE GENOMIC DNA]</scope>
    <source>
        <strain evidence="2">5116 S-27</strain>
    </source>
</reference>
<dbReference type="Proteomes" id="UP000831785">
    <property type="component" value="Chromosome"/>
</dbReference>
<evidence type="ECO:0008006" key="3">
    <source>
        <dbReference type="Google" id="ProtNLM"/>
    </source>
</evidence>